<dbReference type="CDD" id="cd08977">
    <property type="entry name" value="SusD"/>
    <property type="match status" value="1"/>
</dbReference>
<gene>
    <name evidence="8" type="ORF">SAMN04515674_110100</name>
</gene>
<keyword evidence="4" id="KW-0472">Membrane</keyword>
<dbReference type="STRING" id="1079859.SAMN04515674_110100"/>
<dbReference type="Pfam" id="PF14322">
    <property type="entry name" value="SusD-like_3"/>
    <property type="match status" value="1"/>
</dbReference>
<evidence type="ECO:0000259" key="7">
    <source>
        <dbReference type="Pfam" id="PF14322"/>
    </source>
</evidence>
<keyword evidence="5" id="KW-0998">Cell outer membrane</keyword>
<feature type="domain" description="SusD-like N-terminal" evidence="7">
    <location>
        <begin position="28"/>
        <end position="232"/>
    </location>
</feature>
<evidence type="ECO:0000256" key="4">
    <source>
        <dbReference type="ARBA" id="ARBA00023136"/>
    </source>
</evidence>
<dbReference type="AlphaFoldDB" id="A0A1I5VW84"/>
<dbReference type="InterPro" id="IPR011990">
    <property type="entry name" value="TPR-like_helical_dom_sf"/>
</dbReference>
<comment type="subcellular location">
    <subcellularLocation>
        <location evidence="1">Cell outer membrane</location>
    </subcellularLocation>
</comment>
<comment type="similarity">
    <text evidence="2">Belongs to the SusD family.</text>
</comment>
<sequence>MKQYIKSLTRRTAFLICLGVTMGSCQKDWVDTKPNGEPTTAYFWKSEDDVKKGIAAIYVPMRNESTWGRNLFWMQNASDDLIVGRSKADGENIKNFIPSGREGYMTDGWNDLYWMMNKANQAIAGVKGATNISDAVRNRSLGEAYFMRAFSHFWLAYLWGHKNQGVPYDGVENAEFGSRIPPQLPSVTDNYAQIISDLTKAADLLPFFETYSSENQGRAHKAAAWGYMVKVYAYWAQYDQSKWALIPALCDRIKTEGKRALISGKANGKANYQAVFKIENNWSSEYLWSVTSDVQGGSEFMGVVLENKGWGIYNGWGYFQPTEELYDEYEANDPRREVTILKFGDKFTYFGKERSYFSTNSLSGFQINKYMEPYSYGSNENAGSNMMINQNGDYPTTKLSLPLMRYAEILLFKAEALLQQGKSSEAAAPLNEVRARVGLQPIANPTMSDLKHERRTELACEWTDRLADLKRWGDFAKINAPLTGRIHTNKTDPNSPYTIQKVWPARNFDPNKHMAWPISPDEISRSNGAYKQTPGW</sequence>
<evidence type="ECO:0000256" key="2">
    <source>
        <dbReference type="ARBA" id="ARBA00006275"/>
    </source>
</evidence>
<dbReference type="RefSeq" id="WP_092018302.1">
    <property type="nucleotide sequence ID" value="NZ_FOXH01000010.1"/>
</dbReference>
<dbReference type="Pfam" id="PF07980">
    <property type="entry name" value="SusD_RagB"/>
    <property type="match status" value="1"/>
</dbReference>
<evidence type="ECO:0000313" key="8">
    <source>
        <dbReference type="EMBL" id="SFQ11710.1"/>
    </source>
</evidence>
<dbReference type="OrthoDB" id="618454at2"/>
<accession>A0A1I5VW84</accession>
<dbReference type="Proteomes" id="UP000199306">
    <property type="component" value="Unassembled WGS sequence"/>
</dbReference>
<dbReference type="EMBL" id="FOXH01000010">
    <property type="protein sequence ID" value="SFQ11710.1"/>
    <property type="molecule type" value="Genomic_DNA"/>
</dbReference>
<evidence type="ECO:0000313" key="9">
    <source>
        <dbReference type="Proteomes" id="UP000199306"/>
    </source>
</evidence>
<name>A0A1I5VW84_9BACT</name>
<feature type="domain" description="RagB/SusD" evidence="6">
    <location>
        <begin position="312"/>
        <end position="536"/>
    </location>
</feature>
<dbReference type="InterPro" id="IPR033985">
    <property type="entry name" value="SusD-like_N"/>
</dbReference>
<proteinExistence type="inferred from homology"/>
<dbReference type="InterPro" id="IPR012944">
    <property type="entry name" value="SusD_RagB_dom"/>
</dbReference>
<dbReference type="SUPFAM" id="SSF48452">
    <property type="entry name" value="TPR-like"/>
    <property type="match status" value="1"/>
</dbReference>
<dbReference type="Gene3D" id="1.25.40.390">
    <property type="match status" value="1"/>
</dbReference>
<evidence type="ECO:0000256" key="3">
    <source>
        <dbReference type="ARBA" id="ARBA00022729"/>
    </source>
</evidence>
<evidence type="ECO:0000259" key="6">
    <source>
        <dbReference type="Pfam" id="PF07980"/>
    </source>
</evidence>
<keyword evidence="3" id="KW-0732">Signal</keyword>
<evidence type="ECO:0000256" key="1">
    <source>
        <dbReference type="ARBA" id="ARBA00004442"/>
    </source>
</evidence>
<protein>
    <submittedName>
        <fullName evidence="8">Starch-binding associating with outer membrane</fullName>
    </submittedName>
</protein>
<keyword evidence="9" id="KW-1185">Reference proteome</keyword>
<evidence type="ECO:0000256" key="5">
    <source>
        <dbReference type="ARBA" id="ARBA00023237"/>
    </source>
</evidence>
<organism evidence="8 9">
    <name type="scientific">Pseudarcicella hirudinis</name>
    <dbReference type="NCBI Taxonomy" id="1079859"/>
    <lineage>
        <taxon>Bacteria</taxon>
        <taxon>Pseudomonadati</taxon>
        <taxon>Bacteroidota</taxon>
        <taxon>Cytophagia</taxon>
        <taxon>Cytophagales</taxon>
        <taxon>Flectobacillaceae</taxon>
        <taxon>Pseudarcicella</taxon>
    </lineage>
</organism>
<reference evidence="8 9" key="1">
    <citation type="submission" date="2016-10" db="EMBL/GenBank/DDBJ databases">
        <authorList>
            <person name="de Groot N.N."/>
        </authorList>
    </citation>
    <scope>NUCLEOTIDE SEQUENCE [LARGE SCALE GENOMIC DNA]</scope>
    <source>
        <strain evidence="9">E92,LMG 26720,CCM 7988</strain>
    </source>
</reference>
<dbReference type="GO" id="GO:0009279">
    <property type="term" value="C:cell outer membrane"/>
    <property type="evidence" value="ECO:0007669"/>
    <property type="project" value="UniProtKB-SubCell"/>
</dbReference>
<dbReference type="PROSITE" id="PS51257">
    <property type="entry name" value="PROKAR_LIPOPROTEIN"/>
    <property type="match status" value="1"/>
</dbReference>